<keyword evidence="1" id="KW-0732">Signal</keyword>
<reference evidence="2" key="1">
    <citation type="submission" date="2023-04" db="EMBL/GenBank/DDBJ databases">
        <authorList>
            <consortium name="ELIXIR-Norway"/>
        </authorList>
    </citation>
    <scope>NUCLEOTIDE SEQUENCE [LARGE SCALE GENOMIC DNA]</scope>
</reference>
<organism evidence="2 3">
    <name type="scientific">Rangifer tarandus platyrhynchus</name>
    <name type="common">Svalbard reindeer</name>
    <dbReference type="NCBI Taxonomy" id="3082113"/>
    <lineage>
        <taxon>Eukaryota</taxon>
        <taxon>Metazoa</taxon>
        <taxon>Chordata</taxon>
        <taxon>Craniata</taxon>
        <taxon>Vertebrata</taxon>
        <taxon>Euteleostomi</taxon>
        <taxon>Mammalia</taxon>
        <taxon>Eutheria</taxon>
        <taxon>Laurasiatheria</taxon>
        <taxon>Artiodactyla</taxon>
        <taxon>Ruminantia</taxon>
        <taxon>Pecora</taxon>
        <taxon>Cervidae</taxon>
        <taxon>Odocoileinae</taxon>
        <taxon>Rangifer</taxon>
    </lineage>
</organism>
<keyword evidence="3" id="KW-1185">Reference proteome</keyword>
<protein>
    <recommendedName>
        <fullName evidence="4">Secreted protein</fullName>
    </recommendedName>
</protein>
<proteinExistence type="predicted"/>
<feature type="signal peptide" evidence="1">
    <location>
        <begin position="1"/>
        <end position="18"/>
    </location>
</feature>
<dbReference type="PROSITE" id="PS51257">
    <property type="entry name" value="PROKAR_LIPOPROTEIN"/>
    <property type="match status" value="1"/>
</dbReference>
<evidence type="ECO:0000313" key="3">
    <source>
        <dbReference type="Proteomes" id="UP001176941"/>
    </source>
</evidence>
<feature type="chain" id="PRO_5046451847" description="Secreted protein" evidence="1">
    <location>
        <begin position="19"/>
        <end position="105"/>
    </location>
</feature>
<sequence length="105" mass="12319">MCLRFERLMSLCYMAVLGCTIQLVPRQRGLHSLSCFEERDYFLCIQLLVPPSVSLPLSPFHKNIFHIPSSFYPFGPFNSIMRQSVFPANFTEDCCWLSQRCRYLQ</sequence>
<dbReference type="Proteomes" id="UP001176941">
    <property type="component" value="Chromosome 8"/>
</dbReference>
<accession>A0ABN9A176</accession>
<evidence type="ECO:0000313" key="2">
    <source>
        <dbReference type="EMBL" id="CAI9178593.1"/>
    </source>
</evidence>
<dbReference type="EMBL" id="OX459944">
    <property type="protein sequence ID" value="CAI9178593.1"/>
    <property type="molecule type" value="Genomic_DNA"/>
</dbReference>
<name>A0ABN9A176_RANTA</name>
<gene>
    <name evidence="2" type="ORF">MRATA1EN1_LOCUS27555</name>
</gene>
<evidence type="ECO:0008006" key="4">
    <source>
        <dbReference type="Google" id="ProtNLM"/>
    </source>
</evidence>
<evidence type="ECO:0000256" key="1">
    <source>
        <dbReference type="SAM" id="SignalP"/>
    </source>
</evidence>